<comment type="caution">
    <text evidence="1">The sequence shown here is derived from an EMBL/GenBank/DDBJ whole genome shotgun (WGS) entry which is preliminary data.</text>
</comment>
<dbReference type="eggNOG" id="ENOG5031R9C">
    <property type="taxonomic scope" value="Bacteria"/>
</dbReference>
<proteinExistence type="predicted"/>
<accession>A0A1E8E129</accession>
<dbReference type="Proteomes" id="UP000186931">
    <property type="component" value="Unassembled WGS sequence"/>
</dbReference>
<dbReference type="RefSeq" id="WP_070154476.1">
    <property type="nucleotide sequence ID" value="NZ_MKQS01000013.1"/>
</dbReference>
<dbReference type="InterPro" id="IPR021284">
    <property type="entry name" value="DUF2750"/>
</dbReference>
<name>A0A1E8E129_9GAMM</name>
<protein>
    <recommendedName>
        <fullName evidence="3">DUF2750 domain-containing protein</fullName>
    </recommendedName>
</protein>
<reference evidence="1 2" key="1">
    <citation type="submission" date="2016-10" db="EMBL/GenBank/DDBJ databases">
        <title>Genome of airborne Acinetobacter sp. 5-2Ac02 in the hospital environment: Species near to Acinetobacter towneri.</title>
        <authorList>
            <person name="Barbosa B."/>
            <person name="Fernandez-Garcia L."/>
            <person name="Gato E."/>
            <person name="Leao R."/>
            <person name="Albano R."/>
            <person name="Fernandez B."/>
            <person name="Fernandez-Cuenca F."/>
            <person name="Marques E."/>
            <person name="Tomas M."/>
        </authorList>
    </citation>
    <scope>NUCLEOTIDE SEQUENCE [LARGE SCALE GENOMIC DNA]</scope>
    <source>
        <strain evidence="1 2">5-2Ac02</strain>
    </source>
</reference>
<sequence length="124" mass="14430">MNQINQLHPLPRDFLLKVTLLKSMMYCGVLWGLYHQGWAMSSDHDDYIFPFWLNAVQAHKYAAKHWPQYSPRKISAQDFETSLLPTLTRLNVIPTLYGSSSQKIKLTTSQMKHFFFNEPALNIA</sequence>
<organism evidence="1 2">
    <name type="scientific">Acinetobacter towneri</name>
    <dbReference type="NCBI Taxonomy" id="202956"/>
    <lineage>
        <taxon>Bacteria</taxon>
        <taxon>Pseudomonadati</taxon>
        <taxon>Pseudomonadota</taxon>
        <taxon>Gammaproteobacteria</taxon>
        <taxon>Moraxellales</taxon>
        <taxon>Moraxellaceae</taxon>
        <taxon>Acinetobacter</taxon>
    </lineage>
</organism>
<evidence type="ECO:0008006" key="3">
    <source>
        <dbReference type="Google" id="ProtNLM"/>
    </source>
</evidence>
<dbReference type="STRING" id="202956.BJN41_06475"/>
<dbReference type="Pfam" id="PF11042">
    <property type="entry name" value="DUF2750"/>
    <property type="match status" value="1"/>
</dbReference>
<evidence type="ECO:0000313" key="2">
    <source>
        <dbReference type="Proteomes" id="UP000186931"/>
    </source>
</evidence>
<evidence type="ECO:0000313" key="1">
    <source>
        <dbReference type="EMBL" id="OFE43307.1"/>
    </source>
</evidence>
<dbReference type="AlphaFoldDB" id="A0A1E8E129"/>
<gene>
    <name evidence="1" type="ORF">BJN41_06475</name>
</gene>
<dbReference type="EMBL" id="MKQS01000013">
    <property type="protein sequence ID" value="OFE43307.1"/>
    <property type="molecule type" value="Genomic_DNA"/>
</dbReference>